<evidence type="ECO:0000313" key="6">
    <source>
        <dbReference type="Proteomes" id="UP000078435"/>
    </source>
</evidence>
<protein>
    <submittedName>
        <fullName evidence="4 5">Flagellar protein</fullName>
    </submittedName>
</protein>
<dbReference type="OrthoDB" id="5600584at2"/>
<organism evidence="4 6">
    <name type="scientific">Aeromonas enteropelogenes</name>
    <name type="common">Aeromonas trota</name>
    <dbReference type="NCBI Taxonomy" id="29489"/>
    <lineage>
        <taxon>Bacteria</taxon>
        <taxon>Pseudomonadati</taxon>
        <taxon>Pseudomonadota</taxon>
        <taxon>Gammaproteobacteria</taxon>
        <taxon>Aeromonadales</taxon>
        <taxon>Aeromonadaceae</taxon>
        <taxon>Aeromonas</taxon>
    </lineage>
</organism>
<comment type="similarity">
    <text evidence="2">Belongs to the FlgN family.</text>
</comment>
<dbReference type="GO" id="GO:0044780">
    <property type="term" value="P:bacterial-type flagellum assembly"/>
    <property type="evidence" value="ECO:0007669"/>
    <property type="project" value="InterPro"/>
</dbReference>
<dbReference type="Gene3D" id="1.20.58.300">
    <property type="entry name" value="FlgN-like"/>
    <property type="match status" value="1"/>
</dbReference>
<sequence>MSLTAKERVRELIVGIQQDTGRYQELEQVLQRQHALLAAHDVDSLATHNQQQNRLMAQVQLQAQQRCQHLLALGLKPDEKGMAKLIAKLPDNLQRQVGAQWQQLEHSLKRCLHQNELNGRLLAGQIETIQTLLGQEPGYGQPDDFRD</sequence>
<comment type="caution">
    <text evidence="4">The sequence shown here is derived from an EMBL/GenBank/DDBJ whole genome shotgun (WGS) entry which is preliminary data.</text>
</comment>
<dbReference type="AlphaFoldDB" id="A0A175VH23"/>
<dbReference type="Proteomes" id="UP001491613">
    <property type="component" value="Unassembled WGS sequence"/>
</dbReference>
<dbReference type="InterPro" id="IPR036679">
    <property type="entry name" value="FlgN-like_sf"/>
</dbReference>
<name>A0A175VH23_AEREN</name>
<keyword evidence="4" id="KW-0966">Cell projection</keyword>
<dbReference type="EMBL" id="JAZDDP010000004">
    <property type="protein sequence ID" value="MEL3920005.1"/>
    <property type="molecule type" value="Genomic_DNA"/>
</dbReference>
<dbReference type="RefSeq" id="WP_026458466.1">
    <property type="nucleotide sequence ID" value="NZ_AP027939.1"/>
</dbReference>
<keyword evidence="4" id="KW-0969">Cilium</keyword>
<evidence type="ECO:0000313" key="7">
    <source>
        <dbReference type="Proteomes" id="UP001491613"/>
    </source>
</evidence>
<keyword evidence="3" id="KW-1005">Bacterial flagellum biogenesis</keyword>
<proteinExistence type="inferred from homology"/>
<evidence type="ECO:0000256" key="1">
    <source>
        <dbReference type="ARBA" id="ARBA00002397"/>
    </source>
</evidence>
<reference evidence="4 6" key="1">
    <citation type="submission" date="2016-02" db="EMBL/GenBank/DDBJ databases">
        <title>Draft genome sequence of Aeromonas trota strain 1999lcr isolated from cerebrospinal fluid (CSF).</title>
        <authorList>
            <person name="Dallagassa C.B."/>
            <person name="Prediger K.C."/>
            <person name="Weiss V.A."/>
            <person name="Assis F.E."/>
            <person name="Baura V."/>
            <person name="Cruz L.M."/>
            <person name="Souza E.M."/>
            <person name="Pedrosa F.O."/>
            <person name="Fadel-Picheth C.M."/>
        </authorList>
    </citation>
    <scope>NUCLEOTIDE SEQUENCE [LARGE SCALE GENOMIC DNA]</scope>
    <source>
        <strain evidence="4 6">1999lcr</strain>
    </source>
</reference>
<gene>
    <name evidence="5" type="primary">lfgN</name>
    <name evidence="5" type="synonym">flgNL</name>
    <name evidence="4" type="ORF">LCR_16860</name>
    <name evidence="5" type="ORF">V1482_11320</name>
</gene>
<evidence type="ECO:0000313" key="4">
    <source>
        <dbReference type="EMBL" id="KXU79787.1"/>
    </source>
</evidence>
<reference evidence="5 7" key="2">
    <citation type="submission" date="2024-01" db="EMBL/GenBank/DDBJ databases">
        <title>Horizontal gene transfer in Aeromonas trota.</title>
        <authorList>
            <person name="Otero Olarra J.E."/>
            <person name="Perez Valdespino A."/>
        </authorList>
    </citation>
    <scope>NUCLEOTIDE SEQUENCE [LARGE SCALE GENOMIC DNA]</scope>
    <source>
        <strain evidence="5 7">9.1</strain>
    </source>
</reference>
<dbReference type="EMBL" id="JMGO02000006">
    <property type="protein sequence ID" value="KXU79787.1"/>
    <property type="molecule type" value="Genomic_DNA"/>
</dbReference>
<dbReference type="InterPro" id="IPR007809">
    <property type="entry name" value="FlgN-like"/>
</dbReference>
<comment type="function">
    <text evidence="1">Required for the efficient initiation of filament assembly.</text>
</comment>
<dbReference type="Pfam" id="PF05130">
    <property type="entry name" value="FlgN"/>
    <property type="match status" value="1"/>
</dbReference>
<dbReference type="Proteomes" id="UP000078435">
    <property type="component" value="Unassembled WGS sequence"/>
</dbReference>
<keyword evidence="4" id="KW-0282">Flagellum</keyword>
<accession>A0A175VH23</accession>
<keyword evidence="7" id="KW-1185">Reference proteome</keyword>
<evidence type="ECO:0000256" key="3">
    <source>
        <dbReference type="ARBA" id="ARBA00022795"/>
    </source>
</evidence>
<evidence type="ECO:0000313" key="5">
    <source>
        <dbReference type="EMBL" id="MEL3920005.1"/>
    </source>
</evidence>
<dbReference type="SUPFAM" id="SSF140566">
    <property type="entry name" value="FlgN-like"/>
    <property type="match status" value="1"/>
</dbReference>
<evidence type="ECO:0000256" key="2">
    <source>
        <dbReference type="ARBA" id="ARBA00007703"/>
    </source>
</evidence>